<gene>
    <name evidence="8" type="ORF">FDK13_20405</name>
</gene>
<dbReference type="CDD" id="cd16917">
    <property type="entry name" value="HATPase_UhpB-NarQ-NarX-like"/>
    <property type="match status" value="1"/>
</dbReference>
<evidence type="ECO:0000256" key="2">
    <source>
        <dbReference type="ARBA" id="ARBA00012438"/>
    </source>
</evidence>
<dbReference type="InterPro" id="IPR011622">
    <property type="entry name" value="7TMR_DISM_rcpt_extracell_dom2"/>
</dbReference>
<evidence type="ECO:0000256" key="1">
    <source>
        <dbReference type="ARBA" id="ARBA00000085"/>
    </source>
</evidence>
<feature type="transmembrane region" description="Helical" evidence="6">
    <location>
        <begin position="322"/>
        <end position="346"/>
    </location>
</feature>
<dbReference type="Proteomes" id="UP000304900">
    <property type="component" value="Unassembled WGS sequence"/>
</dbReference>
<keyword evidence="4" id="KW-0418">Kinase</keyword>
<keyword evidence="6" id="KW-0472">Membrane</keyword>
<feature type="transmembrane region" description="Helical" evidence="6">
    <location>
        <begin position="264"/>
        <end position="284"/>
    </location>
</feature>
<feature type="transmembrane region" description="Helical" evidence="6">
    <location>
        <begin position="296"/>
        <end position="316"/>
    </location>
</feature>
<feature type="domain" description="Histidine kinase/HSP90-like ATPase" evidence="7">
    <location>
        <begin position="526"/>
        <end position="616"/>
    </location>
</feature>
<protein>
    <recommendedName>
        <fullName evidence="2">histidine kinase</fullName>
        <ecNumber evidence="2">2.7.13.3</ecNumber>
    </recommendedName>
</protein>
<evidence type="ECO:0000256" key="6">
    <source>
        <dbReference type="SAM" id="Phobius"/>
    </source>
</evidence>
<dbReference type="InterPro" id="IPR050482">
    <property type="entry name" value="Sensor_HK_TwoCompSys"/>
</dbReference>
<keyword evidence="3" id="KW-0808">Transferase</keyword>
<dbReference type="RefSeq" id="WP_137341849.1">
    <property type="nucleotide sequence ID" value="NZ_BSQH01000002.1"/>
</dbReference>
<comment type="caution">
    <text evidence="8">The sequence shown here is derived from an EMBL/GenBank/DDBJ whole genome shotgun (WGS) entry which is preliminary data.</text>
</comment>
<dbReference type="OrthoDB" id="943406at2"/>
<evidence type="ECO:0000256" key="4">
    <source>
        <dbReference type="ARBA" id="ARBA00022777"/>
    </source>
</evidence>
<reference evidence="8 9" key="1">
    <citation type="submission" date="2019-05" db="EMBL/GenBank/DDBJ databases">
        <title>Dyadobacter AR-3-8 sp. nov., isolated from arctic soil.</title>
        <authorList>
            <person name="Chaudhary D.K."/>
        </authorList>
    </citation>
    <scope>NUCLEOTIDE SEQUENCE [LARGE SCALE GENOMIC DNA]</scope>
    <source>
        <strain evidence="8 9">AR-3-8</strain>
    </source>
</reference>
<feature type="transmembrane region" description="Helical" evidence="6">
    <location>
        <begin position="353"/>
        <end position="374"/>
    </location>
</feature>
<evidence type="ECO:0000256" key="3">
    <source>
        <dbReference type="ARBA" id="ARBA00022679"/>
    </source>
</evidence>
<evidence type="ECO:0000313" key="9">
    <source>
        <dbReference type="Proteomes" id="UP000304900"/>
    </source>
</evidence>
<organism evidence="8 9">
    <name type="scientific">Dyadobacter frigoris</name>
    <dbReference type="NCBI Taxonomy" id="2576211"/>
    <lineage>
        <taxon>Bacteria</taxon>
        <taxon>Pseudomonadati</taxon>
        <taxon>Bacteroidota</taxon>
        <taxon>Cytophagia</taxon>
        <taxon>Cytophagales</taxon>
        <taxon>Spirosomataceae</taxon>
        <taxon>Dyadobacter</taxon>
    </lineage>
</organism>
<feature type="transmembrane region" description="Helical" evidence="6">
    <location>
        <begin position="195"/>
        <end position="219"/>
    </location>
</feature>
<dbReference type="PANTHER" id="PTHR24421:SF10">
    <property type="entry name" value="NITRATE_NITRITE SENSOR PROTEIN NARQ"/>
    <property type="match status" value="1"/>
</dbReference>
<keyword evidence="5" id="KW-0902">Two-component regulatory system</keyword>
<dbReference type="EMBL" id="SZVO01000009">
    <property type="protein sequence ID" value="TKT90681.1"/>
    <property type="molecule type" value="Genomic_DNA"/>
</dbReference>
<dbReference type="SMART" id="SM00387">
    <property type="entry name" value="HATPase_c"/>
    <property type="match status" value="1"/>
</dbReference>
<evidence type="ECO:0000313" key="8">
    <source>
        <dbReference type="EMBL" id="TKT90681.1"/>
    </source>
</evidence>
<dbReference type="Pfam" id="PF02518">
    <property type="entry name" value="HATPase_c"/>
    <property type="match status" value="1"/>
</dbReference>
<evidence type="ECO:0000256" key="5">
    <source>
        <dbReference type="ARBA" id="ARBA00023012"/>
    </source>
</evidence>
<dbReference type="SUPFAM" id="SSF55874">
    <property type="entry name" value="ATPase domain of HSP90 chaperone/DNA topoisomerase II/histidine kinase"/>
    <property type="match status" value="1"/>
</dbReference>
<dbReference type="PANTHER" id="PTHR24421">
    <property type="entry name" value="NITRATE/NITRITE SENSOR PROTEIN NARX-RELATED"/>
    <property type="match status" value="1"/>
</dbReference>
<evidence type="ECO:0000259" key="7">
    <source>
        <dbReference type="SMART" id="SM00387"/>
    </source>
</evidence>
<dbReference type="EC" id="2.7.13.3" evidence="2"/>
<dbReference type="GO" id="GO:0000160">
    <property type="term" value="P:phosphorelay signal transduction system"/>
    <property type="evidence" value="ECO:0007669"/>
    <property type="project" value="UniProtKB-KW"/>
</dbReference>
<dbReference type="InterPro" id="IPR003594">
    <property type="entry name" value="HATPase_dom"/>
</dbReference>
<dbReference type="Pfam" id="PF07696">
    <property type="entry name" value="7TMR-DISMED2"/>
    <property type="match status" value="1"/>
</dbReference>
<keyword evidence="6" id="KW-0812">Transmembrane</keyword>
<feature type="transmembrane region" description="Helical" evidence="6">
    <location>
        <begin position="226"/>
        <end position="244"/>
    </location>
</feature>
<dbReference type="InterPro" id="IPR036890">
    <property type="entry name" value="HATPase_C_sf"/>
</dbReference>
<dbReference type="Gene3D" id="2.60.40.2380">
    <property type="match status" value="1"/>
</dbReference>
<keyword evidence="6" id="KW-1133">Transmembrane helix</keyword>
<accession>A0A4U6D3H5</accession>
<sequence>MLQSISYIQGLLLAIVFAMVSCIQSGRKPPVVPGAPLIVAEGFSEEKINASMQYSTDFAKESPFQVLKKLASFKTPAGNGPLVLGSTLKNRFSWVYIALVNQQKKPLKTSLVTEHLRCDKLELFHVTGKKVTLTGEVDRSTPISERAYPYNDFAFAIDLPPSDTTYLLIRSTRLMGATELDFSLFEEKSFLQHQYLFTIWNAFNVSSVLVIALLSLLIGILYRNRLMTFFGTVSVCVFMLYAYVHNYWDSLPFPVFTGIQNYNTGGFLSFLLNALFHPYGYEILKNYSIKAPVYKKIAAALFALNALMALLMLISAPFLNVLYIYSFTSFAVLNIGCFVYVAYMVYRQTGQKWLLGIVALAFGPTMINLPLNLFNFSERFYATFTRPYITLATAMMAYFTLKQLLYQLTSKAELERRLTGIKLSMDDMRKEEVQKIGRNLHDQLGNTLASSLGYLNARQVDLGKVEMLVNEAIKEIRFMSHNLVKDDDLLLTEKIDNLVDRFNDFSDISFQFLDYSEGKVNGLSILKQQNIYLVIQEVFTNAIKHSHAQELTIQAFLQNNIVQISIEDDGVGFDLKTNTKGLGVKNMFKRAELGSFSLTIDSSAGNGISIIIETNI</sequence>
<comment type="catalytic activity">
    <reaction evidence="1">
        <text>ATP + protein L-histidine = ADP + protein N-phospho-L-histidine.</text>
        <dbReference type="EC" id="2.7.13.3"/>
    </reaction>
</comment>
<dbReference type="GO" id="GO:0004673">
    <property type="term" value="F:protein histidine kinase activity"/>
    <property type="evidence" value="ECO:0007669"/>
    <property type="project" value="UniProtKB-EC"/>
</dbReference>
<dbReference type="AlphaFoldDB" id="A0A4U6D3H5"/>
<dbReference type="Gene3D" id="3.30.565.10">
    <property type="entry name" value="Histidine kinase-like ATPase, C-terminal domain"/>
    <property type="match status" value="1"/>
</dbReference>
<proteinExistence type="predicted"/>
<name>A0A4U6D3H5_9BACT</name>
<keyword evidence="9" id="KW-1185">Reference proteome</keyword>